<feature type="domain" description="Rhodanese" evidence="2">
    <location>
        <begin position="42"/>
        <end position="131"/>
    </location>
</feature>
<dbReference type="KEGG" id="ptw:TUM18999_38950"/>
<dbReference type="Proteomes" id="UP000509383">
    <property type="component" value="Chromosome"/>
</dbReference>
<dbReference type="InterPro" id="IPR036873">
    <property type="entry name" value="Rhodanese-like_dom_sf"/>
</dbReference>
<sequence length="142" mass="15763">MRLLPLLLLCVLPLALAEEAPLSVKGATTVNVLQAKRLYDYGALFIDVRPSAEWSWGHVHGAVHLDLADRFAGLAMPHWPRHVPLVIYCDSDVCPRGALAAQLAVSWGYKQVFYFRDGYFAWQLLDFPLGKGVEGEVLAFSP</sequence>
<evidence type="ECO:0000259" key="2">
    <source>
        <dbReference type="PROSITE" id="PS50206"/>
    </source>
</evidence>
<reference evidence="3 5" key="1">
    <citation type="submission" date="2020-05" db="EMBL/GenBank/DDBJ databases">
        <title>Characterization of novel class B3 metallo-beta-lactamase from novel Pseudomonas species.</title>
        <authorList>
            <person name="Yamada K."/>
            <person name="Aoki K."/>
            <person name="Ishii Y."/>
        </authorList>
    </citation>
    <scope>NUCLEOTIDE SEQUENCE [LARGE SCALE GENOMIC DNA]</scope>
    <source>
        <strain evidence="3 5">TUM18999</strain>
        <strain evidence="4 6">TUM20286</strain>
    </source>
</reference>
<dbReference type="GO" id="GO:0004792">
    <property type="term" value="F:thiosulfate-cyanide sulfurtransferase activity"/>
    <property type="evidence" value="ECO:0007669"/>
    <property type="project" value="TreeGrafter"/>
</dbReference>
<dbReference type="EMBL" id="BQKM01000018">
    <property type="protein sequence ID" value="GJN55435.1"/>
    <property type="molecule type" value="Genomic_DNA"/>
</dbReference>
<evidence type="ECO:0000256" key="1">
    <source>
        <dbReference type="SAM" id="SignalP"/>
    </source>
</evidence>
<feature type="signal peptide" evidence="1">
    <location>
        <begin position="1"/>
        <end position="17"/>
    </location>
</feature>
<dbReference type="PANTHER" id="PTHR44086">
    <property type="entry name" value="THIOSULFATE SULFURTRANSFERASE RDL2, MITOCHONDRIAL-RELATED"/>
    <property type="match status" value="1"/>
</dbReference>
<accession>A0A6J4E9N9</accession>
<dbReference type="SUPFAM" id="SSF52821">
    <property type="entry name" value="Rhodanese/Cell cycle control phosphatase"/>
    <property type="match status" value="1"/>
</dbReference>
<keyword evidence="1" id="KW-0732">Signal</keyword>
<dbReference type="Gene3D" id="3.40.250.10">
    <property type="entry name" value="Rhodanese-like domain"/>
    <property type="match status" value="1"/>
</dbReference>
<evidence type="ECO:0000313" key="4">
    <source>
        <dbReference type="EMBL" id="GJN55435.1"/>
    </source>
</evidence>
<protein>
    <recommendedName>
        <fullName evidence="2">Rhodanese domain-containing protein</fullName>
    </recommendedName>
</protein>
<dbReference type="InterPro" id="IPR001763">
    <property type="entry name" value="Rhodanese-like_dom"/>
</dbReference>
<dbReference type="Pfam" id="PF00581">
    <property type="entry name" value="Rhodanese"/>
    <property type="match status" value="1"/>
</dbReference>
<evidence type="ECO:0000313" key="6">
    <source>
        <dbReference type="Proteomes" id="UP001054892"/>
    </source>
</evidence>
<dbReference type="Proteomes" id="UP001054892">
    <property type="component" value="Unassembled WGS sequence"/>
</dbReference>
<evidence type="ECO:0000313" key="5">
    <source>
        <dbReference type="Proteomes" id="UP000509383"/>
    </source>
</evidence>
<dbReference type="AlphaFoldDB" id="A0A6J4E9N9"/>
<dbReference type="SMART" id="SM00450">
    <property type="entry name" value="RHOD"/>
    <property type="match status" value="1"/>
</dbReference>
<gene>
    <name evidence="3" type="ORF">TUM18999_38950</name>
    <name evidence="4" type="ORF">TUM20286_51870</name>
</gene>
<feature type="chain" id="PRO_5026905401" description="Rhodanese domain-containing protein" evidence="1">
    <location>
        <begin position="18"/>
        <end position="142"/>
    </location>
</feature>
<keyword evidence="6" id="KW-1185">Reference proteome</keyword>
<dbReference type="PANTHER" id="PTHR44086:SF10">
    <property type="entry name" value="THIOSULFATE SULFURTRANSFERASE_RHODANESE-LIKE DOMAIN-CONTAINING PROTEIN 3"/>
    <property type="match status" value="1"/>
</dbReference>
<dbReference type="EMBL" id="AP023189">
    <property type="protein sequence ID" value="BCG25704.1"/>
    <property type="molecule type" value="Genomic_DNA"/>
</dbReference>
<dbReference type="RefSeq" id="WP_173177820.1">
    <property type="nucleotide sequence ID" value="NZ_AP023189.1"/>
</dbReference>
<organism evidence="3 5">
    <name type="scientific">Pseudomonas tohonis</name>
    <dbReference type="NCBI Taxonomy" id="2725477"/>
    <lineage>
        <taxon>Bacteria</taxon>
        <taxon>Pseudomonadati</taxon>
        <taxon>Pseudomonadota</taxon>
        <taxon>Gammaproteobacteria</taxon>
        <taxon>Pseudomonadales</taxon>
        <taxon>Pseudomonadaceae</taxon>
        <taxon>Pseudomonas</taxon>
    </lineage>
</organism>
<dbReference type="CDD" id="cd00158">
    <property type="entry name" value="RHOD"/>
    <property type="match status" value="1"/>
</dbReference>
<evidence type="ECO:0000313" key="3">
    <source>
        <dbReference type="EMBL" id="BCG25704.1"/>
    </source>
</evidence>
<dbReference type="PROSITE" id="PS50206">
    <property type="entry name" value="RHODANESE_3"/>
    <property type="match status" value="1"/>
</dbReference>
<name>A0A6J4E9N9_9PSED</name>
<proteinExistence type="predicted"/>